<dbReference type="Pfam" id="PF23629">
    <property type="entry name" value="Death_MADD"/>
    <property type="match status" value="1"/>
</dbReference>
<accession>A0ABM1F416</accession>
<gene>
    <name evidence="4" type="primary">LOC106819041</name>
</gene>
<sequence length="374" mass="41694">MPATRLEVSGQVDPARQGFTSHHGPYHSTSGFNQQATGDLVRRGERRSRLSSPGSERGASPCDSERANDIAPTGIRQSSALSEVHDSESLVKFAQAKTVLIDLSWSDAEAVRASRVSTKSNQTAVSALNAGSLMATTPSLTRRPLHLLEGIIRSVTSSAWTKDPPREWMDRYTSLSSMDQKRLEMDEDKLLARMLYNMVAFMVMVNCRNAELKKKVRRLLGRSHISLSLSQEVNDLLDNITNLYGNDIDLKPMGSRQMHKQSFTVHKGTEATGEILFMEVCDDAIMLRSISGLITERWWYERLVNITFSPKTRVLCLWRRSGGETKLDKFYTKKCRVPIQCNKGAMTSAAARLAGLGEVPCRTPEPGLRVAFSR</sequence>
<evidence type="ECO:0000259" key="2">
    <source>
        <dbReference type="Pfam" id="PF23629"/>
    </source>
</evidence>
<keyword evidence="3" id="KW-1185">Reference proteome</keyword>
<dbReference type="RefSeq" id="XP_014679187.1">
    <property type="nucleotide sequence ID" value="XM_014823701.1"/>
</dbReference>
<dbReference type="GeneID" id="106819041"/>
<feature type="compositionally biased region" description="Polar residues" evidence="1">
    <location>
        <begin position="27"/>
        <end position="37"/>
    </location>
</feature>
<organism evidence="3 4">
    <name type="scientific">Priapulus caudatus</name>
    <name type="common">Priapulid worm</name>
    <dbReference type="NCBI Taxonomy" id="37621"/>
    <lineage>
        <taxon>Eukaryota</taxon>
        <taxon>Metazoa</taxon>
        <taxon>Ecdysozoa</taxon>
        <taxon>Scalidophora</taxon>
        <taxon>Priapulida</taxon>
        <taxon>Priapulimorpha</taxon>
        <taxon>Priapulimorphida</taxon>
        <taxon>Priapulidae</taxon>
        <taxon>Priapulus</taxon>
    </lineage>
</organism>
<dbReference type="InterPro" id="IPR039980">
    <property type="entry name" value="MADD"/>
</dbReference>
<evidence type="ECO:0000313" key="3">
    <source>
        <dbReference type="Proteomes" id="UP000695022"/>
    </source>
</evidence>
<evidence type="ECO:0000313" key="4">
    <source>
        <dbReference type="RefSeq" id="XP_014679187.1"/>
    </source>
</evidence>
<feature type="region of interest" description="Disordered" evidence="1">
    <location>
        <begin position="1"/>
        <end position="69"/>
    </location>
</feature>
<feature type="domain" description="MAP kinase-activating death" evidence="2">
    <location>
        <begin position="164"/>
        <end position="235"/>
    </location>
</feature>
<proteinExistence type="predicted"/>
<name>A0ABM1F416_PRICU</name>
<protein>
    <submittedName>
        <fullName evidence="4">MAP kinase-activating death domain protein-like</fullName>
    </submittedName>
</protein>
<dbReference type="InterPro" id="IPR056574">
    <property type="entry name" value="Death_MADD"/>
</dbReference>
<evidence type="ECO:0000256" key="1">
    <source>
        <dbReference type="SAM" id="MobiDB-lite"/>
    </source>
</evidence>
<dbReference type="Proteomes" id="UP000695022">
    <property type="component" value="Unplaced"/>
</dbReference>
<reference evidence="4" key="1">
    <citation type="submission" date="2025-08" db="UniProtKB">
        <authorList>
            <consortium name="RefSeq"/>
        </authorList>
    </citation>
    <scope>IDENTIFICATION</scope>
</reference>
<dbReference type="PANTHER" id="PTHR13008">
    <property type="entry name" value="MAP-KINASE ACTIVATING DEATH DOMAIN PROTEIN MADD /DENN/AEX-3 C.ELEGANS"/>
    <property type="match status" value="1"/>
</dbReference>
<dbReference type="PANTHER" id="PTHR13008:SF7">
    <property type="entry name" value="MAP KINASE-ACTIVATING DEATH DOMAIN PROTEIN"/>
    <property type="match status" value="1"/>
</dbReference>